<dbReference type="Proteomes" id="UP000092321">
    <property type="component" value="Unassembled WGS sequence"/>
</dbReference>
<comment type="cofactor">
    <cofactor evidence="1">
        <name>Zn(2+)</name>
        <dbReference type="ChEBI" id="CHEBI:29105"/>
    </cofactor>
</comment>
<dbReference type="InterPro" id="IPR045089">
    <property type="entry name" value="PGGT1B-like"/>
</dbReference>
<keyword evidence="4 9" id="KW-0808">Transferase</keyword>
<dbReference type="OrthoDB" id="10261146at2759"/>
<dbReference type="GO" id="GO:0005965">
    <property type="term" value="C:protein farnesyltransferase complex"/>
    <property type="evidence" value="ECO:0007669"/>
    <property type="project" value="TreeGrafter"/>
</dbReference>
<gene>
    <name evidence="9" type="ORF">HANVADRAFT_52854</name>
</gene>
<keyword evidence="10" id="KW-1185">Reference proteome</keyword>
<evidence type="ECO:0000259" key="8">
    <source>
        <dbReference type="Pfam" id="PF00432"/>
    </source>
</evidence>
<sequence>MLGENLDHGIEQIESLSASSSEYEDIIEDVIISTNNKYYKIMQTSKTLTDKAKLDENISNISVDKNTKLNKSSHINYLFYFLLSNHNIPEQFIQLEASNPWIIYWLINSSKLMKDLKLDFKNLPMSLEKINTILKSETLKKLIKFQYDDNKGGFGGGYNQIPHLAATYATALALTLTDNLNKIDHSKIVSWFDSLVISTNSNDNNNLLIKTSQPCGETDSRSMYCLLVTAKLLKIDLNTEFLEKLCNIAINLQSELEGGLNGTLKTDESHGGYTYCTLSSIIILLEILTEKKPEKYKGKRLHDFINIDKFIDWLSKRQDFTNGGLNGRNNKLVDGCYSFWIGACGSILDIYGYMNPIDMGRLKEYILFYCQDNERNFPGLRDKPGKNGDFYHTNYVLLGLSLCEYDKQMYLQDGKSLLIKSKTVKDDEEKDVYPVNPIYALPLYILENKI</sequence>
<feature type="domain" description="Prenyltransferase alpha-alpha toroid" evidence="8">
    <location>
        <begin position="69"/>
        <end position="440"/>
    </location>
</feature>
<dbReference type="PANTHER" id="PTHR11774">
    <property type="entry name" value="GERANYLGERANYL TRANSFERASE TYPE BETA SUBUNIT"/>
    <property type="match status" value="1"/>
</dbReference>
<proteinExistence type="inferred from homology"/>
<keyword evidence="6" id="KW-0677">Repeat</keyword>
<organism evidence="9 10">
    <name type="scientific">Hanseniaspora valbyensis NRRL Y-1626</name>
    <dbReference type="NCBI Taxonomy" id="766949"/>
    <lineage>
        <taxon>Eukaryota</taxon>
        <taxon>Fungi</taxon>
        <taxon>Dikarya</taxon>
        <taxon>Ascomycota</taxon>
        <taxon>Saccharomycotina</taxon>
        <taxon>Saccharomycetes</taxon>
        <taxon>Saccharomycodales</taxon>
        <taxon>Saccharomycodaceae</taxon>
        <taxon>Hanseniaspora</taxon>
    </lineage>
</organism>
<evidence type="ECO:0000256" key="7">
    <source>
        <dbReference type="ARBA" id="ARBA00022833"/>
    </source>
</evidence>
<reference evidence="10" key="1">
    <citation type="journal article" date="2016" name="Proc. Natl. Acad. Sci. U.S.A.">
        <title>Comparative genomics of biotechnologically important yeasts.</title>
        <authorList>
            <person name="Riley R."/>
            <person name="Haridas S."/>
            <person name="Wolfe K.H."/>
            <person name="Lopes M.R."/>
            <person name="Hittinger C.T."/>
            <person name="Goeker M."/>
            <person name="Salamov A.A."/>
            <person name="Wisecaver J.H."/>
            <person name="Long T.M."/>
            <person name="Calvey C.H."/>
            <person name="Aerts A.L."/>
            <person name="Barry K.W."/>
            <person name="Choi C."/>
            <person name="Clum A."/>
            <person name="Coughlan A.Y."/>
            <person name="Deshpande S."/>
            <person name="Douglass A.P."/>
            <person name="Hanson S.J."/>
            <person name="Klenk H.-P."/>
            <person name="LaButti K.M."/>
            <person name="Lapidus A."/>
            <person name="Lindquist E.A."/>
            <person name="Lipzen A.M."/>
            <person name="Meier-Kolthoff J.P."/>
            <person name="Ohm R.A."/>
            <person name="Otillar R.P."/>
            <person name="Pangilinan J.L."/>
            <person name="Peng Y."/>
            <person name="Rokas A."/>
            <person name="Rosa C.A."/>
            <person name="Scheuner C."/>
            <person name="Sibirny A.A."/>
            <person name="Slot J.C."/>
            <person name="Stielow J.B."/>
            <person name="Sun H."/>
            <person name="Kurtzman C.P."/>
            <person name="Blackwell M."/>
            <person name="Grigoriev I.V."/>
            <person name="Jeffries T.W."/>
        </authorList>
    </citation>
    <scope>NUCLEOTIDE SEQUENCE [LARGE SCALE GENOMIC DNA]</scope>
    <source>
        <strain evidence="10">NRRL Y-1626</strain>
    </source>
</reference>
<dbReference type="InterPro" id="IPR001330">
    <property type="entry name" value="Prenyltrans"/>
</dbReference>
<evidence type="ECO:0000256" key="2">
    <source>
        <dbReference type="ARBA" id="ARBA00010497"/>
    </source>
</evidence>
<evidence type="ECO:0000256" key="4">
    <source>
        <dbReference type="ARBA" id="ARBA00022679"/>
    </source>
</evidence>
<name>A0A1B7TDJ1_9ASCO</name>
<dbReference type="AlphaFoldDB" id="A0A1B7TDJ1"/>
<dbReference type="GO" id="GO:0046872">
    <property type="term" value="F:metal ion binding"/>
    <property type="evidence" value="ECO:0007669"/>
    <property type="project" value="UniProtKB-KW"/>
</dbReference>
<dbReference type="Pfam" id="PF00432">
    <property type="entry name" value="Prenyltrans"/>
    <property type="match status" value="1"/>
</dbReference>
<evidence type="ECO:0000313" key="10">
    <source>
        <dbReference type="Proteomes" id="UP000092321"/>
    </source>
</evidence>
<dbReference type="PANTHER" id="PTHR11774:SF6">
    <property type="entry name" value="PROTEIN FARNESYLTRANSFERASE SUBUNIT BETA"/>
    <property type="match status" value="1"/>
</dbReference>
<evidence type="ECO:0000313" key="9">
    <source>
        <dbReference type="EMBL" id="OBA26822.1"/>
    </source>
</evidence>
<evidence type="ECO:0000256" key="1">
    <source>
        <dbReference type="ARBA" id="ARBA00001947"/>
    </source>
</evidence>
<dbReference type="EMBL" id="LXPE01000013">
    <property type="protein sequence ID" value="OBA26822.1"/>
    <property type="molecule type" value="Genomic_DNA"/>
</dbReference>
<comment type="similarity">
    <text evidence="2">Belongs to the protein prenyltransferase subunit beta family.</text>
</comment>
<protein>
    <submittedName>
        <fullName evidence="9">Terpenoid cyclases/Protein prenyltransferase</fullName>
    </submittedName>
</protein>
<comment type="caution">
    <text evidence="9">The sequence shown here is derived from an EMBL/GenBank/DDBJ whole genome shotgun (WGS) entry which is preliminary data.</text>
</comment>
<accession>A0A1B7TDJ1</accession>
<keyword evidence="7" id="KW-0862">Zinc</keyword>
<dbReference type="InterPro" id="IPR008930">
    <property type="entry name" value="Terpenoid_cyclase/PrenylTrfase"/>
</dbReference>
<dbReference type="GO" id="GO:0004660">
    <property type="term" value="F:protein farnesyltransferase activity"/>
    <property type="evidence" value="ECO:0007669"/>
    <property type="project" value="TreeGrafter"/>
</dbReference>
<dbReference type="SUPFAM" id="SSF48239">
    <property type="entry name" value="Terpenoid cyclases/Protein prenyltransferases"/>
    <property type="match status" value="1"/>
</dbReference>
<evidence type="ECO:0000256" key="6">
    <source>
        <dbReference type="ARBA" id="ARBA00022737"/>
    </source>
</evidence>
<keyword evidence="5" id="KW-0479">Metal-binding</keyword>
<evidence type="ECO:0000256" key="5">
    <source>
        <dbReference type="ARBA" id="ARBA00022723"/>
    </source>
</evidence>
<dbReference type="Gene3D" id="1.50.10.20">
    <property type="match status" value="1"/>
</dbReference>
<keyword evidence="3" id="KW-0637">Prenyltransferase</keyword>
<evidence type="ECO:0000256" key="3">
    <source>
        <dbReference type="ARBA" id="ARBA00022602"/>
    </source>
</evidence>